<reference evidence="12" key="2">
    <citation type="journal article" date="2019" name="Int. J. Syst. Evol. Microbiol.">
        <title>The Global Catalogue of Microorganisms (GCM) 10K type strain sequencing project: providing services to taxonomists for standard genome sequencing and annotation.</title>
        <authorList>
            <consortium name="The Broad Institute Genomics Platform"/>
            <consortium name="The Broad Institute Genome Sequencing Center for Infectious Disease"/>
            <person name="Wu L."/>
            <person name="Ma J."/>
        </authorList>
    </citation>
    <scope>NUCLEOTIDE SEQUENCE [LARGE SCALE GENOMIC DNA]</scope>
    <source>
        <strain evidence="12">CGMCC 1.18437</strain>
    </source>
</reference>
<dbReference type="GO" id="GO:0009231">
    <property type="term" value="P:riboflavin biosynthetic process"/>
    <property type="evidence" value="ECO:0007669"/>
    <property type="project" value="UniProtKB-UniRule"/>
</dbReference>
<evidence type="ECO:0000313" key="11">
    <source>
        <dbReference type="Proteomes" id="UP000539473"/>
    </source>
</evidence>
<dbReference type="EMBL" id="JACHFK010000014">
    <property type="protein sequence ID" value="MBB5378644.1"/>
    <property type="molecule type" value="Genomic_DNA"/>
</dbReference>
<evidence type="ECO:0000313" key="12">
    <source>
        <dbReference type="Proteomes" id="UP000619376"/>
    </source>
</evidence>
<dbReference type="InterPro" id="IPR002180">
    <property type="entry name" value="LS/RS"/>
</dbReference>
<evidence type="ECO:0000256" key="8">
    <source>
        <dbReference type="HAMAP-Rule" id="MF_00178"/>
    </source>
</evidence>
<feature type="binding site" evidence="8">
    <location>
        <position position="127"/>
    </location>
    <ligand>
        <name>(2S)-2-hydroxy-3-oxobutyl phosphate</name>
        <dbReference type="ChEBI" id="CHEBI:58830"/>
    </ligand>
</feature>
<feature type="binding site" evidence="8">
    <location>
        <begin position="56"/>
        <end position="58"/>
    </location>
    <ligand>
        <name>5-amino-6-(D-ribitylamino)uracil</name>
        <dbReference type="ChEBI" id="CHEBI:15934"/>
    </ligand>
</feature>
<dbReference type="FunFam" id="3.40.50.960:FF:000001">
    <property type="entry name" value="6,7-dimethyl-8-ribityllumazine synthase"/>
    <property type="match status" value="1"/>
</dbReference>
<evidence type="ECO:0000256" key="6">
    <source>
        <dbReference type="ARBA" id="ARBA00048785"/>
    </source>
</evidence>
<dbReference type="PANTHER" id="PTHR21058">
    <property type="entry name" value="6,7-DIMETHYL-8-RIBITYLLUMAZINE SYNTHASE DMRL SYNTHASE LUMAZINE SYNTHASE"/>
    <property type="match status" value="1"/>
</dbReference>
<evidence type="ECO:0000256" key="2">
    <source>
        <dbReference type="ARBA" id="ARBA00007424"/>
    </source>
</evidence>
<dbReference type="EMBL" id="BNAJ01000015">
    <property type="protein sequence ID" value="GHF61369.1"/>
    <property type="molecule type" value="Genomic_DNA"/>
</dbReference>
<comment type="similarity">
    <text evidence="2 8">Belongs to the DMRL synthase family.</text>
</comment>
<dbReference type="InterPro" id="IPR034964">
    <property type="entry name" value="LS"/>
</dbReference>
<reference evidence="9" key="4">
    <citation type="submission" date="2024-05" db="EMBL/GenBank/DDBJ databases">
        <authorList>
            <person name="Sun Q."/>
            <person name="Zhou Y."/>
        </authorList>
    </citation>
    <scope>NUCLEOTIDE SEQUENCE</scope>
    <source>
        <strain evidence="9">CGMCC 1.18437</strain>
    </source>
</reference>
<dbReference type="RefSeq" id="WP_184115279.1">
    <property type="nucleotide sequence ID" value="NZ_BNAJ01000015.1"/>
</dbReference>
<feature type="binding site" evidence="8">
    <location>
        <begin position="80"/>
        <end position="82"/>
    </location>
    <ligand>
        <name>5-amino-6-(D-ribitylamino)uracil</name>
        <dbReference type="ChEBI" id="CHEBI:15934"/>
    </ligand>
</feature>
<dbReference type="CDD" id="cd09209">
    <property type="entry name" value="Lumazine_synthase-I"/>
    <property type="match status" value="1"/>
</dbReference>
<dbReference type="SUPFAM" id="SSF52121">
    <property type="entry name" value="Lumazine synthase"/>
    <property type="match status" value="1"/>
</dbReference>
<keyword evidence="4 8" id="KW-0686">Riboflavin biosynthesis</keyword>
<dbReference type="Proteomes" id="UP000539473">
    <property type="component" value="Unassembled WGS sequence"/>
</dbReference>
<keyword evidence="12" id="KW-1185">Reference proteome</keyword>
<dbReference type="AlphaFoldDB" id="A0A7W8KL99"/>
<sequence>MNRIEATLLATDLKFAIVSTRWNHLIVDRLVEGAELAFVQHGGKTDNLDHFLAPGSYEVPLIARKLAESGRYDAVVCLGAVIKGDTDHYDFVAGGAASGILNTSLHTGVPVAFGVLTTDTVEQALNRAGIKAGNKGAEAVLAMIETVKLLRQIVPGDAGVA</sequence>
<evidence type="ECO:0000313" key="10">
    <source>
        <dbReference type="EMBL" id="MBB5378644.1"/>
    </source>
</evidence>
<dbReference type="EC" id="2.5.1.78" evidence="3 8"/>
<gene>
    <name evidence="8 9" type="primary">ribH</name>
    <name evidence="9" type="ORF">GCM10017781_41920</name>
    <name evidence="10" type="ORF">HNQ07_004151</name>
</gene>
<dbReference type="InterPro" id="IPR036467">
    <property type="entry name" value="LS/RS_sf"/>
</dbReference>
<protein>
    <recommendedName>
        <fullName evidence="7 8">6,7-dimethyl-8-ribityllumazine synthase</fullName>
        <shortName evidence="8">DMRL synthase</shortName>
        <shortName evidence="8">LS</shortName>
        <shortName evidence="8">Lumazine synthase</shortName>
        <ecNumber evidence="3 8">2.5.1.78</ecNumber>
    </recommendedName>
</protein>
<feature type="binding site" evidence="8">
    <location>
        <position position="113"/>
    </location>
    <ligand>
        <name>5-amino-6-(D-ribitylamino)uracil</name>
        <dbReference type="ChEBI" id="CHEBI:15934"/>
    </ligand>
</feature>
<evidence type="ECO:0000313" key="9">
    <source>
        <dbReference type="EMBL" id="GHF61369.1"/>
    </source>
</evidence>
<comment type="caution">
    <text evidence="10">The sequence shown here is derived from an EMBL/GenBank/DDBJ whole genome shotgun (WGS) entry which is preliminary data.</text>
</comment>
<dbReference type="NCBIfam" id="TIGR00114">
    <property type="entry name" value="lumazine-synth"/>
    <property type="match status" value="1"/>
</dbReference>
<comment type="pathway">
    <text evidence="1 8">Cofactor biosynthesis; riboflavin biosynthesis; riboflavin from 2-hydroxy-3-oxobutyl phosphate and 5-amino-6-(D-ribitylamino)uracil: step 1/2.</text>
</comment>
<dbReference type="GO" id="GO:0000906">
    <property type="term" value="F:6,7-dimethyl-8-ribityllumazine synthase activity"/>
    <property type="evidence" value="ECO:0007669"/>
    <property type="project" value="UniProtKB-UniRule"/>
</dbReference>
<comment type="catalytic activity">
    <reaction evidence="6 8">
        <text>(2S)-2-hydroxy-3-oxobutyl phosphate + 5-amino-6-(D-ribitylamino)uracil = 6,7-dimethyl-8-(1-D-ribityl)lumazine + phosphate + 2 H2O + H(+)</text>
        <dbReference type="Rhea" id="RHEA:26152"/>
        <dbReference type="ChEBI" id="CHEBI:15377"/>
        <dbReference type="ChEBI" id="CHEBI:15378"/>
        <dbReference type="ChEBI" id="CHEBI:15934"/>
        <dbReference type="ChEBI" id="CHEBI:43474"/>
        <dbReference type="ChEBI" id="CHEBI:58201"/>
        <dbReference type="ChEBI" id="CHEBI:58830"/>
        <dbReference type="EC" id="2.5.1.78"/>
    </reaction>
</comment>
<name>A0A7W8KL99_9DEIO</name>
<proteinExistence type="inferred from homology"/>
<dbReference type="Gene3D" id="3.40.50.960">
    <property type="entry name" value="Lumazine/riboflavin synthase"/>
    <property type="match status" value="1"/>
</dbReference>
<comment type="function">
    <text evidence="8">Catalyzes the formation of 6,7-dimethyl-8-ribityllumazine by condensation of 5-amino-6-(D-ribitylamino)uracil with 3,4-dihydroxy-2-butanone 4-phosphate. This is the penultimate step in the biosynthesis of riboflavin.</text>
</comment>
<evidence type="ECO:0000256" key="1">
    <source>
        <dbReference type="ARBA" id="ARBA00004917"/>
    </source>
</evidence>
<reference evidence="9" key="1">
    <citation type="journal article" date="2014" name="Int. J. Syst. Evol. Microbiol.">
        <title>Complete genome of a new Firmicutes species belonging to the dominant human colonic microbiota ('Ruminococcus bicirculans') reveals two chromosomes and a selective capacity to utilize plant glucans.</title>
        <authorList>
            <consortium name="NISC Comparative Sequencing Program"/>
            <person name="Wegmann U."/>
            <person name="Louis P."/>
            <person name="Goesmann A."/>
            <person name="Henrissat B."/>
            <person name="Duncan S.H."/>
            <person name="Flint H.J."/>
        </authorList>
    </citation>
    <scope>NUCLEOTIDE SEQUENCE</scope>
    <source>
        <strain evidence="9">CGMCC 1.18437</strain>
    </source>
</reference>
<dbReference type="GO" id="GO:0005829">
    <property type="term" value="C:cytosol"/>
    <property type="evidence" value="ECO:0007669"/>
    <property type="project" value="TreeGrafter"/>
</dbReference>
<feature type="active site" description="Proton donor" evidence="8">
    <location>
        <position position="88"/>
    </location>
</feature>
<evidence type="ECO:0000256" key="3">
    <source>
        <dbReference type="ARBA" id="ARBA00012664"/>
    </source>
</evidence>
<dbReference type="HAMAP" id="MF_00178">
    <property type="entry name" value="Lumazine_synth"/>
    <property type="match status" value="1"/>
</dbReference>
<accession>A0A7W8KL99</accession>
<dbReference type="PANTHER" id="PTHR21058:SF0">
    <property type="entry name" value="6,7-DIMETHYL-8-RIBITYLLUMAZINE SYNTHASE"/>
    <property type="match status" value="1"/>
</dbReference>
<evidence type="ECO:0000256" key="4">
    <source>
        <dbReference type="ARBA" id="ARBA00022619"/>
    </source>
</evidence>
<dbReference type="Pfam" id="PF00885">
    <property type="entry name" value="DMRL_synthase"/>
    <property type="match status" value="1"/>
</dbReference>
<evidence type="ECO:0000256" key="7">
    <source>
        <dbReference type="ARBA" id="ARBA00072606"/>
    </source>
</evidence>
<organism evidence="10 11">
    <name type="scientific">Deinococcus metalli</name>
    <dbReference type="NCBI Taxonomy" id="1141878"/>
    <lineage>
        <taxon>Bacteria</taxon>
        <taxon>Thermotogati</taxon>
        <taxon>Deinococcota</taxon>
        <taxon>Deinococci</taxon>
        <taxon>Deinococcales</taxon>
        <taxon>Deinococcaceae</taxon>
        <taxon>Deinococcus</taxon>
    </lineage>
</organism>
<reference evidence="10 11" key="3">
    <citation type="submission" date="2020-08" db="EMBL/GenBank/DDBJ databases">
        <title>Genomic Encyclopedia of Type Strains, Phase IV (KMG-IV): sequencing the most valuable type-strain genomes for metagenomic binning, comparative biology and taxonomic classification.</title>
        <authorList>
            <person name="Goeker M."/>
        </authorList>
    </citation>
    <scope>NUCLEOTIDE SEQUENCE [LARGE SCALE GENOMIC DNA]</scope>
    <source>
        <strain evidence="10 11">DSM 27521</strain>
    </source>
</reference>
<dbReference type="GO" id="GO:0009349">
    <property type="term" value="C:riboflavin synthase complex"/>
    <property type="evidence" value="ECO:0007669"/>
    <property type="project" value="UniProtKB-UniRule"/>
</dbReference>
<evidence type="ECO:0000256" key="5">
    <source>
        <dbReference type="ARBA" id="ARBA00022679"/>
    </source>
</evidence>
<dbReference type="Proteomes" id="UP000619376">
    <property type="component" value="Unassembled WGS sequence"/>
</dbReference>
<feature type="binding site" evidence="8">
    <location>
        <position position="22"/>
    </location>
    <ligand>
        <name>5-amino-6-(D-ribitylamino)uracil</name>
        <dbReference type="ChEBI" id="CHEBI:15934"/>
    </ligand>
</feature>
<dbReference type="UniPathway" id="UPA00275">
    <property type="reaction ID" value="UER00404"/>
</dbReference>
<feature type="binding site" evidence="8">
    <location>
        <begin position="85"/>
        <end position="86"/>
    </location>
    <ligand>
        <name>(2S)-2-hydroxy-3-oxobutyl phosphate</name>
        <dbReference type="ChEBI" id="CHEBI:58830"/>
    </ligand>
</feature>
<keyword evidence="5 8" id="KW-0808">Transferase</keyword>